<organism evidence="2 3">
    <name type="scientific">Flavisolibacter tropicus</name>
    <dbReference type="NCBI Taxonomy" id="1492898"/>
    <lineage>
        <taxon>Bacteria</taxon>
        <taxon>Pseudomonadati</taxon>
        <taxon>Bacteroidota</taxon>
        <taxon>Chitinophagia</taxon>
        <taxon>Chitinophagales</taxon>
        <taxon>Chitinophagaceae</taxon>
        <taxon>Flavisolibacter</taxon>
    </lineage>
</organism>
<dbReference type="Gene3D" id="3.40.630.10">
    <property type="entry name" value="Zn peptidases"/>
    <property type="match status" value="1"/>
</dbReference>
<evidence type="ECO:0008006" key="4">
    <source>
        <dbReference type="Google" id="ProtNLM"/>
    </source>
</evidence>
<dbReference type="KEGG" id="fla:SY85_08945"/>
<keyword evidence="3" id="KW-1185">Reference proteome</keyword>
<dbReference type="RefSeq" id="WP_066403725.1">
    <property type="nucleotide sequence ID" value="NZ_CP011390.1"/>
</dbReference>
<dbReference type="AlphaFoldDB" id="A0A172TU37"/>
<dbReference type="SUPFAM" id="SSF53187">
    <property type="entry name" value="Zn-dependent exopeptidases"/>
    <property type="match status" value="1"/>
</dbReference>
<dbReference type="STRING" id="1492898.SY85_08945"/>
<protein>
    <recommendedName>
        <fullName evidence="4">Peptidase M14 carboxypeptidase A domain-containing protein</fullName>
    </recommendedName>
</protein>
<evidence type="ECO:0000313" key="2">
    <source>
        <dbReference type="EMBL" id="ANE50609.1"/>
    </source>
</evidence>
<dbReference type="OrthoDB" id="9779324at2"/>
<keyword evidence="1" id="KW-0732">Signal</keyword>
<sequence length="366" mass="40409">MQYQLTAFLFGCFAMLSSFGQPNPFVSIANRSLINPRQTFPGPAVISVDAIAAPAYRLGAAERPSRVVLETTKQGRPIETFYFPGKSDKRALVIGGMHGSELSSIAIAKMLIAQLEEDTSNYYNVLVLPVLFPDNAAAAMQNPSLIGSANNIGRYSNEQMPDPNRQMPPLGQSFDANNPFDYAGRIIEKENQILLQVIQSFKPDRILNIHAIRDPRNAGIFADPRTDANGQSLGFETDSSLAVAMADFIENQGGCVLGNQLVVKPTAMYHSDHRAVPEGTFQKRNFEGSQLPNKRGYGVSLGSWATTAVADSNDGRNAIRLITMEFPGCKRPEDYKDEQQQLWCKQEISRYTASIINIFLQNIHEE</sequence>
<dbReference type="Proteomes" id="UP000077177">
    <property type="component" value="Chromosome"/>
</dbReference>
<evidence type="ECO:0000313" key="3">
    <source>
        <dbReference type="Proteomes" id="UP000077177"/>
    </source>
</evidence>
<feature type="chain" id="PRO_5008001143" description="Peptidase M14 carboxypeptidase A domain-containing protein" evidence="1">
    <location>
        <begin position="21"/>
        <end position="366"/>
    </location>
</feature>
<feature type="signal peptide" evidence="1">
    <location>
        <begin position="1"/>
        <end position="20"/>
    </location>
</feature>
<gene>
    <name evidence="2" type="ORF">SY85_08945</name>
</gene>
<reference evidence="2 3" key="2">
    <citation type="journal article" date="2016" name="Int. J. Syst. Evol. Microbiol.">
        <title>Flavisolibacter tropicus sp. nov., isolated from tropical soil.</title>
        <authorList>
            <person name="Lee J.J."/>
            <person name="Kang M.S."/>
            <person name="Kim G.S."/>
            <person name="Lee C.S."/>
            <person name="Lim S."/>
            <person name="Lee J."/>
            <person name="Roh S.H."/>
            <person name="Kang H."/>
            <person name="Ha J.M."/>
            <person name="Bae S."/>
            <person name="Jung H.Y."/>
            <person name="Kim M.K."/>
        </authorList>
    </citation>
    <scope>NUCLEOTIDE SEQUENCE [LARGE SCALE GENOMIC DNA]</scope>
    <source>
        <strain evidence="2 3">LCS9</strain>
    </source>
</reference>
<name>A0A172TU37_9BACT</name>
<dbReference type="EMBL" id="CP011390">
    <property type="protein sequence ID" value="ANE50609.1"/>
    <property type="molecule type" value="Genomic_DNA"/>
</dbReference>
<reference evidence="3" key="1">
    <citation type="submission" date="2015-01" db="EMBL/GenBank/DDBJ databases">
        <title>Flavisolibacter sp./LCS9/ whole genome sequencing.</title>
        <authorList>
            <person name="Kim M.K."/>
            <person name="Srinivasan S."/>
            <person name="Lee J.-J."/>
        </authorList>
    </citation>
    <scope>NUCLEOTIDE SEQUENCE [LARGE SCALE GENOMIC DNA]</scope>
    <source>
        <strain evidence="3">LCS9</strain>
    </source>
</reference>
<accession>A0A172TU37</accession>
<evidence type="ECO:0000256" key="1">
    <source>
        <dbReference type="SAM" id="SignalP"/>
    </source>
</evidence>
<proteinExistence type="predicted"/>